<evidence type="ECO:0000313" key="5">
    <source>
        <dbReference type="Proteomes" id="UP001341840"/>
    </source>
</evidence>
<dbReference type="InterPro" id="IPR001087">
    <property type="entry name" value="GDSL"/>
</dbReference>
<comment type="similarity">
    <text evidence="1">Belongs to the 'GDSL' lipolytic enzyme family.</text>
</comment>
<evidence type="ECO:0000256" key="2">
    <source>
        <dbReference type="ARBA" id="ARBA00022729"/>
    </source>
</evidence>
<dbReference type="Gene3D" id="3.40.50.1110">
    <property type="entry name" value="SGNH hydrolase"/>
    <property type="match status" value="1"/>
</dbReference>
<dbReference type="CDD" id="cd01837">
    <property type="entry name" value="SGNH_plant_lipase_like"/>
    <property type="match status" value="1"/>
</dbReference>
<proteinExistence type="inferred from homology"/>
<dbReference type="Proteomes" id="UP001341840">
    <property type="component" value="Unassembled WGS sequence"/>
</dbReference>
<dbReference type="InterPro" id="IPR044552">
    <property type="entry name" value="GLIP1-5/GLL25"/>
</dbReference>
<dbReference type="PANTHER" id="PTHR45966">
    <property type="entry name" value="GDSL-LIKE LIPASE/ACYLHYDROLASE"/>
    <property type="match status" value="1"/>
</dbReference>
<keyword evidence="5" id="KW-1185">Reference proteome</keyword>
<keyword evidence="3" id="KW-1133">Transmembrane helix</keyword>
<keyword evidence="3" id="KW-0472">Membrane</keyword>
<sequence>MIKMASKPGSSFGCYVISITLVHLFIIASIVSLGTCQSVLNESSTSDDDDDTPKAFFIFGDSTVDAGNNNYIDTVPDNKANYKPYGQNGYFQEPTGRFSEGRVIVDFIGEYAELPLIPAFLQPDADYSNGVNFASGGAGVLPETNQAMVIDLPTQLSHFEEVRESLSEKLGEKKAKELISEAVYFISIGSNDYMGGYLGSPKMQQSYNPEQYVGMVIGNLTQAIQVLYERGARNFGFLSLSPLGCLPALRALNSESNEGGCLEAASALAQAHNHALSGVLKSLQEILEGFKYSNSNFYDWLQDRINNPTNYGFKDGMNACCGSGPYRGVFTCGGMKEVKDYKLCENVDDYVWWDSFHPTEKIHHQFAKALWNGPQTLVGPYNLHRLFAKTKVLRDLTIADLVDTTNSGVPLVDTSEL</sequence>
<dbReference type="EMBL" id="JASCZI010060453">
    <property type="protein sequence ID" value="MED6131907.1"/>
    <property type="molecule type" value="Genomic_DNA"/>
</dbReference>
<evidence type="ECO:0000313" key="4">
    <source>
        <dbReference type="EMBL" id="MED6131907.1"/>
    </source>
</evidence>
<gene>
    <name evidence="4" type="ORF">PIB30_014353</name>
</gene>
<evidence type="ECO:0000256" key="1">
    <source>
        <dbReference type="ARBA" id="ARBA00008668"/>
    </source>
</evidence>
<feature type="transmembrane region" description="Helical" evidence="3">
    <location>
        <begin position="12"/>
        <end position="34"/>
    </location>
</feature>
<dbReference type="InterPro" id="IPR035669">
    <property type="entry name" value="SGNH_plant_lipase-like"/>
</dbReference>
<evidence type="ECO:0000256" key="3">
    <source>
        <dbReference type="SAM" id="Phobius"/>
    </source>
</evidence>
<organism evidence="4 5">
    <name type="scientific">Stylosanthes scabra</name>
    <dbReference type="NCBI Taxonomy" id="79078"/>
    <lineage>
        <taxon>Eukaryota</taxon>
        <taxon>Viridiplantae</taxon>
        <taxon>Streptophyta</taxon>
        <taxon>Embryophyta</taxon>
        <taxon>Tracheophyta</taxon>
        <taxon>Spermatophyta</taxon>
        <taxon>Magnoliopsida</taxon>
        <taxon>eudicotyledons</taxon>
        <taxon>Gunneridae</taxon>
        <taxon>Pentapetalae</taxon>
        <taxon>rosids</taxon>
        <taxon>fabids</taxon>
        <taxon>Fabales</taxon>
        <taxon>Fabaceae</taxon>
        <taxon>Papilionoideae</taxon>
        <taxon>50 kb inversion clade</taxon>
        <taxon>dalbergioids sensu lato</taxon>
        <taxon>Dalbergieae</taxon>
        <taxon>Pterocarpus clade</taxon>
        <taxon>Stylosanthes</taxon>
    </lineage>
</organism>
<accession>A0ABU6S6K1</accession>
<keyword evidence="3" id="KW-0812">Transmembrane</keyword>
<dbReference type="SUPFAM" id="SSF52266">
    <property type="entry name" value="SGNH hydrolase"/>
    <property type="match status" value="1"/>
</dbReference>
<dbReference type="Pfam" id="PF00657">
    <property type="entry name" value="Lipase_GDSL"/>
    <property type="match status" value="1"/>
</dbReference>
<protein>
    <submittedName>
        <fullName evidence="4">Uncharacterized protein</fullName>
    </submittedName>
</protein>
<comment type="caution">
    <text evidence="4">The sequence shown here is derived from an EMBL/GenBank/DDBJ whole genome shotgun (WGS) entry which is preliminary data.</text>
</comment>
<name>A0ABU6S6K1_9FABA</name>
<reference evidence="4 5" key="1">
    <citation type="journal article" date="2023" name="Plants (Basel)">
        <title>Bridging the Gap: Combining Genomics and Transcriptomics Approaches to Understand Stylosanthes scabra, an Orphan Legume from the Brazilian Caatinga.</title>
        <authorList>
            <person name="Ferreira-Neto J.R.C."/>
            <person name="da Silva M.D."/>
            <person name="Binneck E."/>
            <person name="de Melo N.F."/>
            <person name="da Silva R.H."/>
            <person name="de Melo A.L.T.M."/>
            <person name="Pandolfi V."/>
            <person name="Bustamante F.O."/>
            <person name="Brasileiro-Vidal A.C."/>
            <person name="Benko-Iseppon A.M."/>
        </authorList>
    </citation>
    <scope>NUCLEOTIDE SEQUENCE [LARGE SCALE GENOMIC DNA]</scope>
    <source>
        <tissue evidence="4">Leaves</tissue>
    </source>
</reference>
<keyword evidence="2" id="KW-0732">Signal</keyword>
<dbReference type="InterPro" id="IPR036514">
    <property type="entry name" value="SGNH_hydro_sf"/>
</dbReference>
<dbReference type="PANTHER" id="PTHR45966:SF13">
    <property type="entry name" value="GDSL ESTERASE_LIPASE"/>
    <property type="match status" value="1"/>
</dbReference>